<sequence length="40" mass="4779">MEIILQLDWSDSGILLFKEWLFLLFFESRYGPVSTMQPLN</sequence>
<evidence type="ECO:0000313" key="2">
    <source>
        <dbReference type="Proteomes" id="UP001242313"/>
    </source>
</evidence>
<feature type="non-terminal residue" evidence="1">
    <location>
        <position position="40"/>
    </location>
</feature>
<protein>
    <submittedName>
        <fullName evidence="1">Uncharacterized protein</fullName>
    </submittedName>
</protein>
<gene>
    <name evidence="1" type="ORF">J2S25_003930</name>
</gene>
<reference evidence="1 2" key="1">
    <citation type="submission" date="2023-07" db="EMBL/GenBank/DDBJ databases">
        <title>Genomic Encyclopedia of Type Strains, Phase IV (KMG-IV): sequencing the most valuable type-strain genomes for metagenomic binning, comparative biology and taxonomic classification.</title>
        <authorList>
            <person name="Goeker M."/>
        </authorList>
    </citation>
    <scope>NUCLEOTIDE SEQUENCE [LARGE SCALE GENOMIC DNA]</scope>
    <source>
        <strain evidence="1 2">DSM 19598</strain>
    </source>
</reference>
<organism evidence="1 2">
    <name type="scientific">Mesobacillus stamsii</name>
    <dbReference type="NCBI Taxonomy" id="225347"/>
    <lineage>
        <taxon>Bacteria</taxon>
        <taxon>Bacillati</taxon>
        <taxon>Bacillota</taxon>
        <taxon>Bacilli</taxon>
        <taxon>Bacillales</taxon>
        <taxon>Bacillaceae</taxon>
        <taxon>Mesobacillus</taxon>
    </lineage>
</organism>
<accession>A0ABU0G275</accession>
<comment type="caution">
    <text evidence="1">The sequence shown here is derived from an EMBL/GenBank/DDBJ whole genome shotgun (WGS) entry which is preliminary data.</text>
</comment>
<dbReference type="Proteomes" id="UP001242313">
    <property type="component" value="Unassembled WGS sequence"/>
</dbReference>
<keyword evidence="2" id="KW-1185">Reference proteome</keyword>
<proteinExistence type="predicted"/>
<evidence type="ECO:0000313" key="1">
    <source>
        <dbReference type="EMBL" id="MDQ0415703.1"/>
    </source>
</evidence>
<dbReference type="EMBL" id="JAUSUN010000045">
    <property type="protein sequence ID" value="MDQ0415703.1"/>
    <property type="molecule type" value="Genomic_DNA"/>
</dbReference>
<name>A0ABU0G275_9BACI</name>